<proteinExistence type="predicted"/>
<feature type="region of interest" description="Disordered" evidence="1">
    <location>
        <begin position="1"/>
        <end position="39"/>
    </location>
</feature>
<evidence type="ECO:0000313" key="2">
    <source>
        <dbReference type="EMBL" id="KAL0480964.1"/>
    </source>
</evidence>
<feature type="compositionally biased region" description="Polar residues" evidence="1">
    <location>
        <begin position="12"/>
        <end position="21"/>
    </location>
</feature>
<keyword evidence="3" id="KW-1185">Reference proteome</keyword>
<dbReference type="EMBL" id="JAOPGA020000708">
    <property type="protein sequence ID" value="KAL0480964.1"/>
    <property type="molecule type" value="Genomic_DNA"/>
</dbReference>
<sequence length="330" mass="37242">MPLASVDDDTLSPPQQVSSDESSLEMIAHDGKSPEAPSSVPVINNLNDAVVFEALDYIKQACSFMYKNHMLHFNRIMFEPVEASSVRRLTMTKEVAQICADMLLQSVIIARNLLLSARDHYLAISQSITHLLQNHSERCPGCQHKNAEAIQSITLCEASLIQAITVTGRFMLPPNDSPTSKTKGILKGRPLSEPMPKRNLAKDAIQKSHYIKRRVSILTVPKDRQHSDEFVKSHFRLIADDDKLLSMYDDAPMDIRRNQKTVLNRNTFVNEMCTLLYGWISNDQELQELYKQCSQMVKDAKRLKGTLSSTAHAKTCALYSAERKVMFVMS</sequence>
<evidence type="ECO:0000256" key="1">
    <source>
        <dbReference type="SAM" id="MobiDB-lite"/>
    </source>
</evidence>
<evidence type="ECO:0000313" key="3">
    <source>
        <dbReference type="Proteomes" id="UP001431209"/>
    </source>
</evidence>
<feature type="compositionally biased region" description="Acidic residues" evidence="1">
    <location>
        <begin position="1"/>
        <end position="10"/>
    </location>
</feature>
<accession>A0AAW2YV86</accession>
<gene>
    <name evidence="2" type="ORF">AKO1_013624</name>
</gene>
<organism evidence="2 3">
    <name type="scientific">Acrasis kona</name>
    <dbReference type="NCBI Taxonomy" id="1008807"/>
    <lineage>
        <taxon>Eukaryota</taxon>
        <taxon>Discoba</taxon>
        <taxon>Heterolobosea</taxon>
        <taxon>Tetramitia</taxon>
        <taxon>Eutetramitia</taxon>
        <taxon>Acrasidae</taxon>
        <taxon>Acrasis</taxon>
    </lineage>
</organism>
<reference evidence="2 3" key="1">
    <citation type="submission" date="2024-03" db="EMBL/GenBank/DDBJ databases">
        <title>The Acrasis kona genome and developmental transcriptomes reveal deep origins of eukaryotic multicellular pathways.</title>
        <authorList>
            <person name="Sheikh S."/>
            <person name="Fu C.-J."/>
            <person name="Brown M.W."/>
            <person name="Baldauf S.L."/>
        </authorList>
    </citation>
    <scope>NUCLEOTIDE SEQUENCE [LARGE SCALE GENOMIC DNA]</scope>
    <source>
        <strain evidence="2 3">ATCC MYA-3509</strain>
    </source>
</reference>
<dbReference type="Proteomes" id="UP001431209">
    <property type="component" value="Unassembled WGS sequence"/>
</dbReference>
<comment type="caution">
    <text evidence="2">The sequence shown here is derived from an EMBL/GenBank/DDBJ whole genome shotgun (WGS) entry which is preliminary data.</text>
</comment>
<dbReference type="AlphaFoldDB" id="A0AAW2YV86"/>
<name>A0AAW2YV86_9EUKA</name>
<protein>
    <submittedName>
        <fullName evidence="2">Uncharacterized protein</fullName>
    </submittedName>
</protein>